<dbReference type="Gene3D" id="3.40.830.10">
    <property type="entry name" value="LigB-like"/>
    <property type="match status" value="1"/>
</dbReference>
<evidence type="ECO:0000256" key="4">
    <source>
        <dbReference type="ARBA" id="ARBA00022833"/>
    </source>
</evidence>
<dbReference type="InterPro" id="IPR014436">
    <property type="entry name" value="Extradiol_dOase_DODA"/>
</dbReference>
<evidence type="ECO:0000256" key="1">
    <source>
        <dbReference type="ARBA" id="ARBA00001947"/>
    </source>
</evidence>
<keyword evidence="7" id="KW-0223">Dioxygenase</keyword>
<dbReference type="RefSeq" id="WP_085441038.1">
    <property type="nucleotide sequence ID" value="NZ_LVJN01000015.1"/>
</dbReference>
<accession>A0A1Y2K8Z5</accession>
<keyword evidence="8" id="KW-1185">Reference proteome</keyword>
<dbReference type="AlphaFoldDB" id="A0A1Y2K8Z5"/>
<protein>
    <submittedName>
        <fullName evidence="7">Putative aromatic ring-opening dioxygenase</fullName>
    </submittedName>
</protein>
<evidence type="ECO:0000259" key="6">
    <source>
        <dbReference type="Pfam" id="PF02900"/>
    </source>
</evidence>
<sequence>MTQEPLTGPLDSARVLFLSHGAPDILLRDTPASGFLRALGQRLPPLRGIVMVSAHWQAPRPTLTANGPLKTHHDFGGFDPELYRQRYPAQGSPALVAAVEHAFANAGAHLEVNTKRGLDHGAWIPLMMCLPEANIPIAQLSLSSGDFSDALALGRILAPLRQQGILLVGSGAVTHNLSLLQAPGAPPPLWAQEFANHLEQGLAVGDWDALARQTPALPNYAIAHPTPEHLAPLFVALGAAGDARAIHSLHDSWDYGALHMGAYAL</sequence>
<evidence type="ECO:0000313" key="8">
    <source>
        <dbReference type="Proteomes" id="UP000194003"/>
    </source>
</evidence>
<dbReference type="PANTHER" id="PTHR30096">
    <property type="entry name" value="4,5-DOPA DIOXYGENASE EXTRADIOL-LIKE PROTEIN"/>
    <property type="match status" value="1"/>
</dbReference>
<organism evidence="7 8">
    <name type="scientific">Magnetofaba australis IT-1</name>
    <dbReference type="NCBI Taxonomy" id="1434232"/>
    <lineage>
        <taxon>Bacteria</taxon>
        <taxon>Pseudomonadati</taxon>
        <taxon>Pseudomonadota</taxon>
        <taxon>Magnetococcia</taxon>
        <taxon>Magnetococcales</taxon>
        <taxon>Magnetococcaceae</taxon>
        <taxon>Magnetofaba</taxon>
    </lineage>
</organism>
<evidence type="ECO:0000256" key="2">
    <source>
        <dbReference type="ARBA" id="ARBA00007581"/>
    </source>
</evidence>
<reference evidence="7 8" key="1">
    <citation type="journal article" date="2016" name="BMC Genomics">
        <title>Combined genomic and structural analyses of a cultured magnetotactic bacterium reveals its niche adaptation to a dynamic environment.</title>
        <authorList>
            <person name="Araujo A.C."/>
            <person name="Morillo V."/>
            <person name="Cypriano J."/>
            <person name="Teixeira L.C."/>
            <person name="Leao P."/>
            <person name="Lyra S."/>
            <person name="Almeida L.G."/>
            <person name="Bazylinski D.A."/>
            <person name="Vasconcellos A.T."/>
            <person name="Abreu F."/>
            <person name="Lins U."/>
        </authorList>
    </citation>
    <scope>NUCLEOTIDE SEQUENCE [LARGE SCALE GENOMIC DNA]</scope>
    <source>
        <strain evidence="7 8">IT-1</strain>
    </source>
</reference>
<dbReference type="EMBL" id="LVJN01000015">
    <property type="protein sequence ID" value="OSM07089.1"/>
    <property type="molecule type" value="Genomic_DNA"/>
</dbReference>
<gene>
    <name evidence="7" type="ORF">MAIT1_05092</name>
</gene>
<feature type="domain" description="Extradiol ring-cleavage dioxygenase class III enzyme subunit B" evidence="6">
    <location>
        <begin position="45"/>
        <end position="254"/>
    </location>
</feature>
<dbReference type="GO" id="GO:0008270">
    <property type="term" value="F:zinc ion binding"/>
    <property type="evidence" value="ECO:0007669"/>
    <property type="project" value="InterPro"/>
</dbReference>
<dbReference type="CDD" id="cd07363">
    <property type="entry name" value="45_DOPA_Dioxygenase"/>
    <property type="match status" value="1"/>
</dbReference>
<keyword evidence="5" id="KW-0560">Oxidoreductase</keyword>
<dbReference type="InterPro" id="IPR004183">
    <property type="entry name" value="Xdiol_dOase_suB"/>
</dbReference>
<dbReference type="GO" id="GO:0008198">
    <property type="term" value="F:ferrous iron binding"/>
    <property type="evidence" value="ECO:0007669"/>
    <property type="project" value="InterPro"/>
</dbReference>
<keyword evidence="4" id="KW-0862">Zinc</keyword>
<dbReference type="PIRSF" id="PIRSF006157">
    <property type="entry name" value="Doxgns_DODA"/>
    <property type="match status" value="1"/>
</dbReference>
<dbReference type="Pfam" id="PF02900">
    <property type="entry name" value="LigB"/>
    <property type="match status" value="1"/>
</dbReference>
<comment type="caution">
    <text evidence="7">The sequence shown here is derived from an EMBL/GenBank/DDBJ whole genome shotgun (WGS) entry which is preliminary data.</text>
</comment>
<dbReference type="GO" id="GO:0016702">
    <property type="term" value="F:oxidoreductase activity, acting on single donors with incorporation of molecular oxygen, incorporation of two atoms of oxygen"/>
    <property type="evidence" value="ECO:0007669"/>
    <property type="project" value="UniProtKB-ARBA"/>
</dbReference>
<keyword evidence="3" id="KW-0479">Metal-binding</keyword>
<dbReference type="STRING" id="1434232.MAIT1_05092"/>
<evidence type="ECO:0000256" key="3">
    <source>
        <dbReference type="ARBA" id="ARBA00022723"/>
    </source>
</evidence>
<comment type="similarity">
    <text evidence="2">Belongs to the DODA-type extradiol aromatic ring-opening dioxygenase family.</text>
</comment>
<dbReference type="PANTHER" id="PTHR30096:SF0">
    <property type="entry name" value="4,5-DOPA DIOXYGENASE EXTRADIOL-LIKE PROTEIN"/>
    <property type="match status" value="1"/>
</dbReference>
<comment type="cofactor">
    <cofactor evidence="1">
        <name>Zn(2+)</name>
        <dbReference type="ChEBI" id="CHEBI:29105"/>
    </cofactor>
</comment>
<proteinExistence type="inferred from homology"/>
<dbReference type="SUPFAM" id="SSF53213">
    <property type="entry name" value="LigB-like"/>
    <property type="match status" value="1"/>
</dbReference>
<dbReference type="Proteomes" id="UP000194003">
    <property type="component" value="Unassembled WGS sequence"/>
</dbReference>
<dbReference type="OrthoDB" id="9790889at2"/>
<evidence type="ECO:0000313" key="7">
    <source>
        <dbReference type="EMBL" id="OSM07089.1"/>
    </source>
</evidence>
<evidence type="ECO:0000256" key="5">
    <source>
        <dbReference type="ARBA" id="ARBA00023002"/>
    </source>
</evidence>
<name>A0A1Y2K8Z5_9PROT</name>